<dbReference type="GO" id="GO:0005730">
    <property type="term" value="C:nucleolus"/>
    <property type="evidence" value="ECO:0007669"/>
    <property type="project" value="UniProtKB-SubCell"/>
</dbReference>
<feature type="compositionally biased region" description="Basic and acidic residues" evidence="7">
    <location>
        <begin position="183"/>
        <end position="211"/>
    </location>
</feature>
<evidence type="ECO:0000313" key="8">
    <source>
        <dbReference type="EMBL" id="ODQ74981.1"/>
    </source>
</evidence>
<dbReference type="GO" id="GO:0030686">
    <property type="term" value="C:90S preribosome"/>
    <property type="evidence" value="ECO:0007669"/>
    <property type="project" value="InterPro"/>
</dbReference>
<comment type="function">
    <text evidence="6">Involved in ribosome biogenesis. Required for normal pre-rRNA processing in internal transcribed spacer 1 (ITS1). May be involved in the movements of the replication forks.</text>
</comment>
<name>A0A1E3QBE1_LIPST</name>
<protein>
    <recommendedName>
        <fullName evidence="4">Ribosome biogenesis protein SLX9</fullName>
    </recommendedName>
</protein>
<reference evidence="8 9" key="1">
    <citation type="journal article" date="2016" name="Proc. Natl. Acad. Sci. U.S.A.">
        <title>Comparative genomics of biotechnologically important yeasts.</title>
        <authorList>
            <person name="Riley R."/>
            <person name="Haridas S."/>
            <person name="Wolfe K.H."/>
            <person name="Lopes M.R."/>
            <person name="Hittinger C.T."/>
            <person name="Goeker M."/>
            <person name="Salamov A.A."/>
            <person name="Wisecaver J.H."/>
            <person name="Long T.M."/>
            <person name="Calvey C.H."/>
            <person name="Aerts A.L."/>
            <person name="Barry K.W."/>
            <person name="Choi C."/>
            <person name="Clum A."/>
            <person name="Coughlan A.Y."/>
            <person name="Deshpande S."/>
            <person name="Douglass A.P."/>
            <person name="Hanson S.J."/>
            <person name="Klenk H.-P."/>
            <person name="LaButti K.M."/>
            <person name="Lapidus A."/>
            <person name="Lindquist E.A."/>
            <person name="Lipzen A.M."/>
            <person name="Meier-Kolthoff J.P."/>
            <person name="Ohm R.A."/>
            <person name="Otillar R.P."/>
            <person name="Pangilinan J.L."/>
            <person name="Peng Y."/>
            <person name="Rokas A."/>
            <person name="Rosa C.A."/>
            <person name="Scheuner C."/>
            <person name="Sibirny A.A."/>
            <person name="Slot J.C."/>
            <person name="Stielow J.B."/>
            <person name="Sun H."/>
            <person name="Kurtzman C.P."/>
            <person name="Blackwell M."/>
            <person name="Grigoriev I.V."/>
            <person name="Jeffries T.W."/>
        </authorList>
    </citation>
    <scope>NUCLEOTIDE SEQUENCE [LARGE SCALE GENOMIC DNA]</scope>
    <source>
        <strain evidence="8 9">NRRL Y-11557</strain>
    </source>
</reference>
<dbReference type="InterPro" id="IPR028160">
    <property type="entry name" value="Slx9-like"/>
</dbReference>
<comment type="subcellular location">
    <subcellularLocation>
        <location evidence="1">Nucleus</location>
        <location evidence="1">Nucleolus</location>
    </subcellularLocation>
</comment>
<organism evidence="8 9">
    <name type="scientific">Lipomyces starkeyi NRRL Y-11557</name>
    <dbReference type="NCBI Taxonomy" id="675824"/>
    <lineage>
        <taxon>Eukaryota</taxon>
        <taxon>Fungi</taxon>
        <taxon>Dikarya</taxon>
        <taxon>Ascomycota</taxon>
        <taxon>Saccharomycotina</taxon>
        <taxon>Lipomycetes</taxon>
        <taxon>Lipomycetales</taxon>
        <taxon>Lipomycetaceae</taxon>
        <taxon>Lipomyces</taxon>
    </lineage>
</organism>
<evidence type="ECO:0000256" key="3">
    <source>
        <dbReference type="ARBA" id="ARBA00011523"/>
    </source>
</evidence>
<evidence type="ECO:0000313" key="9">
    <source>
        <dbReference type="Proteomes" id="UP000094385"/>
    </source>
</evidence>
<evidence type="ECO:0000256" key="4">
    <source>
        <dbReference type="ARBA" id="ARBA00021321"/>
    </source>
</evidence>
<evidence type="ECO:0000256" key="1">
    <source>
        <dbReference type="ARBA" id="ARBA00004604"/>
    </source>
</evidence>
<evidence type="ECO:0000256" key="7">
    <source>
        <dbReference type="SAM" id="MobiDB-lite"/>
    </source>
</evidence>
<dbReference type="AlphaFoldDB" id="A0A1E3QBE1"/>
<feature type="region of interest" description="Disordered" evidence="7">
    <location>
        <begin position="182"/>
        <end position="211"/>
    </location>
</feature>
<dbReference type="GO" id="GO:0000462">
    <property type="term" value="P:maturation of SSU-rRNA from tricistronic rRNA transcript (SSU-rRNA, 5.8S rRNA, LSU-rRNA)"/>
    <property type="evidence" value="ECO:0007669"/>
    <property type="project" value="InterPro"/>
</dbReference>
<evidence type="ECO:0000256" key="5">
    <source>
        <dbReference type="ARBA" id="ARBA00023242"/>
    </source>
</evidence>
<dbReference type="Proteomes" id="UP000094385">
    <property type="component" value="Unassembled WGS sequence"/>
</dbReference>
<dbReference type="OrthoDB" id="4068648at2759"/>
<dbReference type="EMBL" id="KV454291">
    <property type="protein sequence ID" value="ODQ74981.1"/>
    <property type="molecule type" value="Genomic_DNA"/>
</dbReference>
<sequence length="248" mass="27429">MDFDRQMGKLIIIQAPRRKSAASIVEARQELRAHTNALKLAAAKATIADSELHASKSRSLATRTGGGISKPKKKLKVVAKREGLLNKLNGRTSTGDGTVATISKRRNRQVTVPASAGIVAMLNLSTKGHERRGLDHVKILSKSARRRNARAMKEKLAGNGMNDLLDALPSEPVRETSAVDNHMNIDEAPDAHKRQDPLLSNRRDRPVSQKTNEKIVRQEIDRFGKVIAVKDFRENPFAALRGFIQQRI</sequence>
<keyword evidence="9" id="KW-1185">Reference proteome</keyword>
<accession>A0A1E3QBE1</accession>
<gene>
    <name evidence="8" type="ORF">LIPSTDRAFT_235032</name>
</gene>
<proteinExistence type="inferred from homology"/>
<comment type="subunit">
    <text evidence="3">Interacts with the 35S, 23S and 20S pre-rRNAs and with the U3 snoRNA.</text>
</comment>
<evidence type="ECO:0000256" key="6">
    <source>
        <dbReference type="ARBA" id="ARBA00025083"/>
    </source>
</evidence>
<keyword evidence="5" id="KW-0539">Nucleus</keyword>
<comment type="similarity">
    <text evidence="2">Belongs to the SLX9 family.</text>
</comment>
<evidence type="ECO:0000256" key="2">
    <source>
        <dbReference type="ARBA" id="ARBA00011022"/>
    </source>
</evidence>
<dbReference type="GO" id="GO:0030688">
    <property type="term" value="C:preribosome, small subunit precursor"/>
    <property type="evidence" value="ECO:0007669"/>
    <property type="project" value="InterPro"/>
</dbReference>
<dbReference type="Pfam" id="PF15341">
    <property type="entry name" value="SLX9"/>
    <property type="match status" value="1"/>
</dbReference>